<dbReference type="PANTHER" id="PTHR43132:SF6">
    <property type="entry name" value="HTH-TYPE TRANSCRIPTIONAL REPRESSOR CZRA"/>
    <property type="match status" value="1"/>
</dbReference>
<feature type="region of interest" description="Disordered" evidence="4">
    <location>
        <begin position="108"/>
        <end position="148"/>
    </location>
</feature>
<reference evidence="6 7" key="1">
    <citation type="submission" date="2017-05" db="EMBL/GenBank/DDBJ databases">
        <authorList>
            <person name="Varghese N."/>
            <person name="Submissions S."/>
        </authorList>
    </citation>
    <scope>NUCLEOTIDE SEQUENCE [LARGE SCALE GENOMIC DNA]</scope>
    <source>
        <strain evidence="6 7">DSM 46834</strain>
    </source>
</reference>
<dbReference type="CDD" id="cd00090">
    <property type="entry name" value="HTH_ARSR"/>
    <property type="match status" value="1"/>
</dbReference>
<evidence type="ECO:0000259" key="5">
    <source>
        <dbReference type="PROSITE" id="PS50987"/>
    </source>
</evidence>
<dbReference type="Proteomes" id="UP000317484">
    <property type="component" value="Unassembled WGS sequence"/>
</dbReference>
<dbReference type="RefSeq" id="WP_142459650.1">
    <property type="nucleotide sequence ID" value="NZ_FXTJ01000007.1"/>
</dbReference>
<dbReference type="InterPro" id="IPR011991">
    <property type="entry name" value="ArsR-like_HTH"/>
</dbReference>
<dbReference type="GO" id="GO:0003677">
    <property type="term" value="F:DNA binding"/>
    <property type="evidence" value="ECO:0007669"/>
    <property type="project" value="UniProtKB-KW"/>
</dbReference>
<dbReference type="GO" id="GO:0003700">
    <property type="term" value="F:DNA-binding transcription factor activity"/>
    <property type="evidence" value="ECO:0007669"/>
    <property type="project" value="InterPro"/>
</dbReference>
<dbReference type="PANTHER" id="PTHR43132">
    <property type="entry name" value="ARSENICAL RESISTANCE OPERON REPRESSOR ARSR-RELATED"/>
    <property type="match status" value="1"/>
</dbReference>
<dbReference type="PRINTS" id="PR00778">
    <property type="entry name" value="HTHARSR"/>
</dbReference>
<dbReference type="EMBL" id="FXTJ01000007">
    <property type="protein sequence ID" value="SMO91072.1"/>
    <property type="molecule type" value="Genomic_DNA"/>
</dbReference>
<dbReference type="InterPro" id="IPR001845">
    <property type="entry name" value="HTH_ArsR_DNA-bd_dom"/>
</dbReference>
<evidence type="ECO:0000256" key="2">
    <source>
        <dbReference type="ARBA" id="ARBA00023125"/>
    </source>
</evidence>
<dbReference type="NCBIfam" id="NF033788">
    <property type="entry name" value="HTH_metalloreg"/>
    <property type="match status" value="1"/>
</dbReference>
<dbReference type="InterPro" id="IPR036388">
    <property type="entry name" value="WH-like_DNA-bd_sf"/>
</dbReference>
<dbReference type="InterPro" id="IPR036390">
    <property type="entry name" value="WH_DNA-bd_sf"/>
</dbReference>
<evidence type="ECO:0000256" key="1">
    <source>
        <dbReference type="ARBA" id="ARBA00023015"/>
    </source>
</evidence>
<sequence>MGPDRCDLLCLDLPHAEQVRATLPQIDEAQTHAARFKALGDPVRLRIATALLTGGELCVCDLAWICGASQNLVSHHVRVLRSAGLAASRREGKLVIYRLTATGRCMLAPSGPPAVDAPSTADPEDPGTAPAGTSPSGAPRGDVDLQEA</sequence>
<dbReference type="SUPFAM" id="SSF46785">
    <property type="entry name" value="Winged helix' DNA-binding domain"/>
    <property type="match status" value="1"/>
</dbReference>
<dbReference type="InterPro" id="IPR018334">
    <property type="entry name" value="ArsR_HTH"/>
</dbReference>
<protein>
    <submittedName>
        <fullName evidence="6">Transcriptional regulator, ArsR family</fullName>
    </submittedName>
</protein>
<organism evidence="6 7">
    <name type="scientific">Geodermatophilus aquaeductus</name>
    <dbReference type="NCBI Taxonomy" id="1564161"/>
    <lineage>
        <taxon>Bacteria</taxon>
        <taxon>Bacillati</taxon>
        <taxon>Actinomycetota</taxon>
        <taxon>Actinomycetes</taxon>
        <taxon>Geodermatophilales</taxon>
        <taxon>Geodermatophilaceae</taxon>
        <taxon>Geodermatophilus</taxon>
    </lineage>
</organism>
<feature type="domain" description="HTH arsR-type" evidence="5">
    <location>
        <begin position="24"/>
        <end position="122"/>
    </location>
</feature>
<dbReference type="PROSITE" id="PS00846">
    <property type="entry name" value="HTH_ARSR_1"/>
    <property type="match status" value="1"/>
</dbReference>
<evidence type="ECO:0000256" key="4">
    <source>
        <dbReference type="SAM" id="MobiDB-lite"/>
    </source>
</evidence>
<keyword evidence="2" id="KW-0238">DNA-binding</keyword>
<dbReference type="PROSITE" id="PS50987">
    <property type="entry name" value="HTH_ARSR_2"/>
    <property type="match status" value="1"/>
</dbReference>
<evidence type="ECO:0000256" key="3">
    <source>
        <dbReference type="ARBA" id="ARBA00023163"/>
    </source>
</evidence>
<keyword evidence="1" id="KW-0805">Transcription regulation</keyword>
<evidence type="ECO:0000313" key="6">
    <source>
        <dbReference type="EMBL" id="SMO91072.1"/>
    </source>
</evidence>
<keyword evidence="3" id="KW-0804">Transcription</keyword>
<proteinExistence type="predicted"/>
<keyword evidence="7" id="KW-1185">Reference proteome</keyword>
<dbReference type="Gene3D" id="1.10.10.10">
    <property type="entry name" value="Winged helix-like DNA-binding domain superfamily/Winged helix DNA-binding domain"/>
    <property type="match status" value="1"/>
</dbReference>
<dbReference type="SMART" id="SM00418">
    <property type="entry name" value="HTH_ARSR"/>
    <property type="match status" value="1"/>
</dbReference>
<evidence type="ECO:0000313" key="7">
    <source>
        <dbReference type="Proteomes" id="UP000317484"/>
    </source>
</evidence>
<dbReference type="Pfam" id="PF01022">
    <property type="entry name" value="HTH_5"/>
    <property type="match status" value="1"/>
</dbReference>
<dbReference type="AlphaFoldDB" id="A0A521F4G3"/>
<name>A0A521F4G3_9ACTN</name>
<dbReference type="InterPro" id="IPR051011">
    <property type="entry name" value="Metal_resp_trans_reg"/>
</dbReference>
<accession>A0A521F4G3</accession>
<gene>
    <name evidence="6" type="ORF">SAMN06273567_1076</name>
</gene>